<dbReference type="Gene3D" id="3.40.50.1820">
    <property type="entry name" value="alpha/beta hydrolase"/>
    <property type="match status" value="1"/>
</dbReference>
<dbReference type="Pfam" id="PF07859">
    <property type="entry name" value="Abhydrolase_3"/>
    <property type="match status" value="1"/>
</dbReference>
<dbReference type="PANTHER" id="PTHR48081:SF8">
    <property type="entry name" value="ALPHA_BETA HYDROLASE FOLD-3 DOMAIN-CONTAINING PROTEIN-RELATED"/>
    <property type="match status" value="1"/>
</dbReference>
<evidence type="ECO:0000313" key="4">
    <source>
        <dbReference type="Proteomes" id="UP001305606"/>
    </source>
</evidence>
<name>A0ABY9VE41_9ACTN</name>
<keyword evidence="4" id="KW-1185">Reference proteome</keyword>
<dbReference type="InterPro" id="IPR013094">
    <property type="entry name" value="AB_hydrolase_3"/>
</dbReference>
<proteinExistence type="predicted"/>
<evidence type="ECO:0000259" key="2">
    <source>
        <dbReference type="Pfam" id="PF07859"/>
    </source>
</evidence>
<feature type="domain" description="Alpha/beta hydrolase fold-3" evidence="2">
    <location>
        <begin position="89"/>
        <end position="294"/>
    </location>
</feature>
<dbReference type="InterPro" id="IPR029058">
    <property type="entry name" value="AB_hydrolase_fold"/>
</dbReference>
<organism evidence="3 4">
    <name type="scientific">Streptomyces luomodiensis</name>
    <dbReference type="NCBI Taxonomy" id="3026192"/>
    <lineage>
        <taxon>Bacteria</taxon>
        <taxon>Bacillati</taxon>
        <taxon>Actinomycetota</taxon>
        <taxon>Actinomycetes</taxon>
        <taxon>Kitasatosporales</taxon>
        <taxon>Streptomycetaceae</taxon>
        <taxon>Streptomyces</taxon>
    </lineage>
</organism>
<reference evidence="3 4" key="1">
    <citation type="submission" date="2023-02" db="EMBL/GenBank/DDBJ databases">
        <title>Streptomyces sp. SCA4-21 with antifungal activity against Fusarium oxysporum f. sp. cubense, Streptomyces sp. SCA2-17 with antifungal activity against Fusarium oxysporum f. sp. cubense.</title>
        <authorList>
            <person name="Qi D."/>
        </authorList>
    </citation>
    <scope>NUCLEOTIDE SEQUENCE [LARGE SCALE GENOMIC DNA]</scope>
    <source>
        <strain evidence="3 4">SCA4-21</strain>
    </source>
</reference>
<dbReference type="RefSeq" id="WP_311039317.1">
    <property type="nucleotide sequence ID" value="NZ_CP117522.1"/>
</dbReference>
<dbReference type="Proteomes" id="UP001305606">
    <property type="component" value="Chromosome"/>
</dbReference>
<dbReference type="PANTHER" id="PTHR48081">
    <property type="entry name" value="AB HYDROLASE SUPERFAMILY PROTEIN C4A8.06C"/>
    <property type="match status" value="1"/>
</dbReference>
<gene>
    <name evidence="3" type="ORF">PS467_39390</name>
</gene>
<accession>A0ABY9VE41</accession>
<dbReference type="SUPFAM" id="SSF53474">
    <property type="entry name" value="alpha/beta-Hydrolases"/>
    <property type="match status" value="1"/>
</dbReference>
<evidence type="ECO:0000256" key="1">
    <source>
        <dbReference type="ARBA" id="ARBA00022801"/>
    </source>
</evidence>
<dbReference type="GO" id="GO:0016787">
    <property type="term" value="F:hydrolase activity"/>
    <property type="evidence" value="ECO:0007669"/>
    <property type="project" value="UniProtKB-KW"/>
</dbReference>
<keyword evidence="1 3" id="KW-0378">Hydrolase</keyword>
<dbReference type="EMBL" id="CP117522">
    <property type="protein sequence ID" value="WNF00976.1"/>
    <property type="molecule type" value="Genomic_DNA"/>
</dbReference>
<protein>
    <submittedName>
        <fullName evidence="3">Alpha/beta hydrolase</fullName>
    </submittedName>
</protein>
<evidence type="ECO:0000313" key="3">
    <source>
        <dbReference type="EMBL" id="WNF00976.1"/>
    </source>
</evidence>
<dbReference type="InterPro" id="IPR050300">
    <property type="entry name" value="GDXG_lipolytic_enzyme"/>
</dbReference>
<sequence length="318" mass="34337">MSFALHPDLARAVRSAAVGTPKPVARDDWRQLRADGEKALAAMEATLPESATVSRQDFTATSYDGQQVLLRWYTPPHHTEAPEPTGPAVLYLHGGGMILGSVQLFDRVVAQYTADSQVPMLAVDYRRAPEHPHPAPVEDCWAGLAWLAQHAAELGVDPERIAVMGDSAGGGLAAATALLARDRGLPLARQILIYPMLDDRNTRPDPVLEPFVGWNYDNNHTGWHALLGDTVGTPDVPPTAAPARAESLAGLPAAYIEVGELDIFRDECLDYARRLTGAGVSAELHVHPGCPHGFDRIAPTADIAQRSRADRIRVLRAL</sequence>